<dbReference type="SUPFAM" id="SSF52833">
    <property type="entry name" value="Thioredoxin-like"/>
    <property type="match status" value="1"/>
</dbReference>
<protein>
    <submittedName>
        <fullName evidence="2">Redoxin domain-containing protein</fullName>
    </submittedName>
</protein>
<dbReference type="InterPro" id="IPR000866">
    <property type="entry name" value="AhpC/TSA"/>
</dbReference>
<dbReference type="PANTHER" id="PTHR43640">
    <property type="entry name" value="OS07G0260300 PROTEIN"/>
    <property type="match status" value="1"/>
</dbReference>
<dbReference type="PANTHER" id="PTHR43640:SF1">
    <property type="entry name" value="THIOREDOXIN-DEPENDENT PEROXIREDOXIN"/>
    <property type="match status" value="1"/>
</dbReference>
<dbReference type="InterPro" id="IPR036249">
    <property type="entry name" value="Thioredoxin-like_sf"/>
</dbReference>
<reference evidence="2" key="1">
    <citation type="submission" date="2022-10" db="EMBL/GenBank/DDBJ databases">
        <title>Algoriphagus sp. a novel bacteria isolate from halophytes salicornia europaea.</title>
        <authorList>
            <person name="Peng Y."/>
            <person name="Jiang L."/>
            <person name="Lee J."/>
        </authorList>
    </citation>
    <scope>NUCLEOTIDE SEQUENCE</scope>
    <source>
        <strain evidence="2">TR-M5</strain>
    </source>
</reference>
<dbReference type="Gene3D" id="3.40.30.10">
    <property type="entry name" value="Glutaredoxin"/>
    <property type="match status" value="1"/>
</dbReference>
<dbReference type="RefSeq" id="WP_264809328.1">
    <property type="nucleotide sequence ID" value="NZ_CP110226.1"/>
</dbReference>
<gene>
    <name evidence="2" type="ORF">OM944_19400</name>
</gene>
<proteinExistence type="predicted"/>
<name>A0ABY6MGP2_9BACT</name>
<evidence type="ECO:0000313" key="3">
    <source>
        <dbReference type="Proteomes" id="UP001163156"/>
    </source>
</evidence>
<feature type="domain" description="Alkyl hydroperoxide reductase subunit C/ Thiol specific antioxidant" evidence="1">
    <location>
        <begin position="25"/>
        <end position="131"/>
    </location>
</feature>
<dbReference type="Proteomes" id="UP001163156">
    <property type="component" value="Chromosome"/>
</dbReference>
<keyword evidence="3" id="KW-1185">Reference proteome</keyword>
<organism evidence="2 3">
    <name type="scientific">Algoriphagus halophytocola</name>
    <dbReference type="NCBI Taxonomy" id="2991499"/>
    <lineage>
        <taxon>Bacteria</taxon>
        <taxon>Pseudomonadati</taxon>
        <taxon>Bacteroidota</taxon>
        <taxon>Cytophagia</taxon>
        <taxon>Cytophagales</taxon>
        <taxon>Cyclobacteriaceae</taxon>
        <taxon>Algoriphagus</taxon>
    </lineage>
</organism>
<evidence type="ECO:0000313" key="2">
    <source>
        <dbReference type="EMBL" id="UZD22803.1"/>
    </source>
</evidence>
<dbReference type="InterPro" id="IPR047262">
    <property type="entry name" value="PRX-like1"/>
</dbReference>
<dbReference type="Pfam" id="PF00578">
    <property type="entry name" value="AhpC-TSA"/>
    <property type="match status" value="1"/>
</dbReference>
<sequence length="192" mass="21310">MKNLLSTVVLILLFSFHSFGQGLNDINLVDAVTGKTVNVGEEVTENGLVLIFHSLACPFAKMYESRLIALRNKYQNQGFTFIMVNPEIRGQEEDENSLRQYIDQSGVNMTYLMDHKQELIRHFDITKIPEAVVVTNGSEGHVVSYKGAIDNNPQAESAVSAKYLDKAMDAILLGQSPTPSQARAVGCNVRIY</sequence>
<dbReference type="EMBL" id="CP110226">
    <property type="protein sequence ID" value="UZD22803.1"/>
    <property type="molecule type" value="Genomic_DNA"/>
</dbReference>
<evidence type="ECO:0000259" key="1">
    <source>
        <dbReference type="Pfam" id="PF00578"/>
    </source>
</evidence>
<accession>A0ABY6MGP2</accession>